<feature type="transmembrane region" description="Helical" evidence="10">
    <location>
        <begin position="59"/>
        <end position="81"/>
    </location>
</feature>
<name>A0A915Q3T7_9BILA</name>
<dbReference type="InterPro" id="IPR039527">
    <property type="entry name" value="PIGG/GPI7"/>
</dbReference>
<keyword evidence="8 10" id="KW-1133">Transmembrane helix</keyword>
<evidence type="ECO:0000256" key="3">
    <source>
        <dbReference type="ARBA" id="ARBA00005315"/>
    </source>
</evidence>
<keyword evidence="11" id="KW-1185">Reference proteome</keyword>
<evidence type="ECO:0000256" key="9">
    <source>
        <dbReference type="ARBA" id="ARBA00023136"/>
    </source>
</evidence>
<evidence type="ECO:0000313" key="12">
    <source>
        <dbReference type="WBParaSite" id="sdigi.contig54.g3084.t1"/>
    </source>
</evidence>
<evidence type="ECO:0000256" key="5">
    <source>
        <dbReference type="ARBA" id="ARBA00022679"/>
    </source>
</evidence>
<evidence type="ECO:0000256" key="8">
    <source>
        <dbReference type="ARBA" id="ARBA00022989"/>
    </source>
</evidence>
<dbReference type="Pfam" id="PF01663">
    <property type="entry name" value="Phosphodiest"/>
    <property type="match status" value="1"/>
</dbReference>
<evidence type="ECO:0000256" key="6">
    <source>
        <dbReference type="ARBA" id="ARBA00022692"/>
    </source>
</evidence>
<organism evidence="11 12">
    <name type="scientific">Setaria digitata</name>
    <dbReference type="NCBI Taxonomy" id="48799"/>
    <lineage>
        <taxon>Eukaryota</taxon>
        <taxon>Metazoa</taxon>
        <taxon>Ecdysozoa</taxon>
        <taxon>Nematoda</taxon>
        <taxon>Chromadorea</taxon>
        <taxon>Rhabditida</taxon>
        <taxon>Spirurina</taxon>
        <taxon>Spiruromorpha</taxon>
        <taxon>Filarioidea</taxon>
        <taxon>Setariidae</taxon>
        <taxon>Setaria</taxon>
    </lineage>
</organism>
<dbReference type="InterPro" id="IPR017850">
    <property type="entry name" value="Alkaline_phosphatase_core_sf"/>
</dbReference>
<dbReference type="Proteomes" id="UP000887581">
    <property type="component" value="Unplaced"/>
</dbReference>
<dbReference type="PANTHER" id="PTHR23072">
    <property type="entry name" value="PHOSPHATIDYLINOSITOL GLYCAN-RELATED"/>
    <property type="match status" value="1"/>
</dbReference>
<keyword evidence="4" id="KW-0337">GPI-anchor biosynthesis</keyword>
<protein>
    <submittedName>
        <fullName evidence="12">GPI ethanolamine phosphate transferase 2</fullName>
    </submittedName>
</protein>
<evidence type="ECO:0000256" key="2">
    <source>
        <dbReference type="ARBA" id="ARBA00004687"/>
    </source>
</evidence>
<reference evidence="12" key="1">
    <citation type="submission" date="2022-11" db="UniProtKB">
        <authorList>
            <consortium name="WormBaseParasite"/>
        </authorList>
    </citation>
    <scope>IDENTIFICATION</scope>
</reference>
<evidence type="ECO:0000256" key="7">
    <source>
        <dbReference type="ARBA" id="ARBA00022824"/>
    </source>
</evidence>
<dbReference type="InterPro" id="IPR037674">
    <property type="entry name" value="PIG-G_N"/>
</dbReference>
<dbReference type="WBParaSite" id="sdigi.contig54.g3084.t1">
    <property type="protein sequence ID" value="sdigi.contig54.g3084.t1"/>
    <property type="gene ID" value="sdigi.contig54.g3084"/>
</dbReference>
<evidence type="ECO:0000313" key="11">
    <source>
        <dbReference type="Proteomes" id="UP000887581"/>
    </source>
</evidence>
<accession>A0A915Q3T7</accession>
<evidence type="ECO:0000256" key="4">
    <source>
        <dbReference type="ARBA" id="ARBA00022502"/>
    </source>
</evidence>
<dbReference type="AlphaFoldDB" id="A0A915Q3T7"/>
<dbReference type="InterPro" id="IPR002591">
    <property type="entry name" value="Phosphodiest/P_Trfase"/>
</dbReference>
<comment type="similarity">
    <text evidence="3">Belongs to the PIGG/PIGN/PIGO family. PIGG subfamily.</text>
</comment>
<dbReference type="GO" id="GO:0051267">
    <property type="term" value="F:CP2 mannose-ethanolamine phosphotransferase activity"/>
    <property type="evidence" value="ECO:0007669"/>
    <property type="project" value="TreeGrafter"/>
</dbReference>
<dbReference type="GO" id="GO:0006506">
    <property type="term" value="P:GPI anchor biosynthetic process"/>
    <property type="evidence" value="ECO:0007669"/>
    <property type="project" value="UniProtKB-KW"/>
</dbReference>
<comment type="pathway">
    <text evidence="2">Glycolipid biosynthesis; glycosylphosphatidylinositol-anchor biosynthesis.</text>
</comment>
<dbReference type="PANTHER" id="PTHR23072:SF0">
    <property type="entry name" value="GPI ETHANOLAMINE PHOSPHATE TRANSFERASE 2"/>
    <property type="match status" value="1"/>
</dbReference>
<dbReference type="GO" id="GO:0005789">
    <property type="term" value="C:endoplasmic reticulum membrane"/>
    <property type="evidence" value="ECO:0007669"/>
    <property type="project" value="UniProtKB-SubCell"/>
</dbReference>
<dbReference type="CDD" id="cd16024">
    <property type="entry name" value="GPI_EPT_2"/>
    <property type="match status" value="1"/>
</dbReference>
<evidence type="ECO:0000256" key="10">
    <source>
        <dbReference type="SAM" id="Phobius"/>
    </source>
</evidence>
<dbReference type="Gene3D" id="3.40.720.10">
    <property type="entry name" value="Alkaline Phosphatase, subunit A"/>
    <property type="match status" value="1"/>
</dbReference>
<evidence type="ECO:0000256" key="1">
    <source>
        <dbReference type="ARBA" id="ARBA00004477"/>
    </source>
</evidence>
<keyword evidence="7" id="KW-0256">Endoplasmic reticulum</keyword>
<keyword evidence="5" id="KW-0808">Transferase</keyword>
<proteinExistence type="inferred from homology"/>
<dbReference type="SUPFAM" id="SSF53649">
    <property type="entry name" value="Alkaline phosphatase-like"/>
    <property type="match status" value="1"/>
</dbReference>
<sequence length="531" mass="60192">MKNVETSRRSKNRKLPLSMLYRVRGIDMDRLQCIIICDFLIFAKQATLKLSQMYPRNRWVLLLLLCLSQIAIVSFFSSGFISKKLHSLDSDDGGNLSNFLNGCSKKSLLKKTLEKGTVSKMVIMVIDAWQERFFSRRKVMQFLHQLTSNGQAVAFTARLQIPTVTMPRIKAITAGVVPSFADIVNNFASSSISIDNIIDRLNDKGYRCTFCGDDTWLRLFPNRFDNHSAGVMSFYVNDFREVDDSVTLCMRARFATTSIKTWDLMILHYLGFDHIGHYLGGTHNEINNKLIEMDSIIKELYEKLHEIYSTNFSLIILGDHGMTESGNHGGPSELETLVPIVYVDGRKRTTNRNVLGAASVEQIDIVPTLATLFNVPIPKENLGVTLFPYIAFDHSNLSMLISVLQNIEQFRKLGVSSSKLNQCINRFYDNLQKYCSTNASQNIGGLIWDCVGELRKVQSKFLHVRTDINSVRLIVAIGLSTIVYFRNRPLSTYLTIFTQLLHPVAFFASSLIEEEHDIQQVFSTLLSTVIS</sequence>
<keyword evidence="6 10" id="KW-0812">Transmembrane</keyword>
<comment type="subcellular location">
    <subcellularLocation>
        <location evidence="1">Endoplasmic reticulum membrane</location>
        <topology evidence="1">Multi-pass membrane protein</topology>
    </subcellularLocation>
</comment>
<keyword evidence="9 10" id="KW-0472">Membrane</keyword>